<dbReference type="Proteomes" id="UP000664940">
    <property type="component" value="Unassembled WGS sequence"/>
</dbReference>
<accession>A0A834ACH3</accession>
<sequence>MQTQMAPTPKPTTLAARSPGLEGAPKTGNSRQVSVAEPWPVLMGQAGSPCVLSGFCSLRLGNIRASTHPSLLELLPAAPCYSRQRTWALLKHREGVAENHILPSSLPVHLIYFEFHCAWIVNEFQTSIVRNLMSSGIKL</sequence>
<name>A0A834ACH3_9CHIR</name>
<organism evidence="2 3">
    <name type="scientific">Phyllostomus discolor</name>
    <name type="common">pale spear-nosed bat</name>
    <dbReference type="NCBI Taxonomy" id="89673"/>
    <lineage>
        <taxon>Eukaryota</taxon>
        <taxon>Metazoa</taxon>
        <taxon>Chordata</taxon>
        <taxon>Craniata</taxon>
        <taxon>Vertebrata</taxon>
        <taxon>Euteleostomi</taxon>
        <taxon>Mammalia</taxon>
        <taxon>Eutheria</taxon>
        <taxon>Laurasiatheria</taxon>
        <taxon>Chiroptera</taxon>
        <taxon>Yangochiroptera</taxon>
        <taxon>Phyllostomidae</taxon>
        <taxon>Phyllostominae</taxon>
        <taxon>Phyllostomus</taxon>
    </lineage>
</organism>
<evidence type="ECO:0000313" key="3">
    <source>
        <dbReference type="Proteomes" id="UP000664940"/>
    </source>
</evidence>
<protein>
    <submittedName>
        <fullName evidence="2">Uncharacterized protein</fullName>
    </submittedName>
</protein>
<comment type="caution">
    <text evidence="2">The sequence shown here is derived from an EMBL/GenBank/DDBJ whole genome shotgun (WGS) entry which is preliminary data.</text>
</comment>
<feature type="region of interest" description="Disordered" evidence="1">
    <location>
        <begin position="1"/>
        <end position="31"/>
    </location>
</feature>
<proteinExistence type="predicted"/>
<evidence type="ECO:0000313" key="2">
    <source>
        <dbReference type="EMBL" id="KAF6109785.1"/>
    </source>
</evidence>
<gene>
    <name evidence="2" type="ORF">HJG60_010988</name>
</gene>
<dbReference type="AlphaFoldDB" id="A0A834ACH3"/>
<evidence type="ECO:0000256" key="1">
    <source>
        <dbReference type="SAM" id="MobiDB-lite"/>
    </source>
</evidence>
<dbReference type="EMBL" id="JABVXQ010000005">
    <property type="protein sequence ID" value="KAF6109785.1"/>
    <property type="molecule type" value="Genomic_DNA"/>
</dbReference>
<reference evidence="2 3" key="1">
    <citation type="journal article" date="2020" name="Nature">
        <title>Six reference-quality genomes reveal evolution of bat adaptations.</title>
        <authorList>
            <person name="Jebb D."/>
            <person name="Huang Z."/>
            <person name="Pippel M."/>
            <person name="Hughes G.M."/>
            <person name="Lavrichenko K."/>
            <person name="Devanna P."/>
            <person name="Winkler S."/>
            <person name="Jermiin L.S."/>
            <person name="Skirmuntt E.C."/>
            <person name="Katzourakis A."/>
            <person name="Burkitt-Gray L."/>
            <person name="Ray D.A."/>
            <person name="Sullivan K.A.M."/>
            <person name="Roscito J.G."/>
            <person name="Kirilenko B.M."/>
            <person name="Davalos L.M."/>
            <person name="Corthals A.P."/>
            <person name="Power M.L."/>
            <person name="Jones G."/>
            <person name="Ransome R.D."/>
            <person name="Dechmann D.K.N."/>
            <person name="Locatelli A.G."/>
            <person name="Puechmaille S.J."/>
            <person name="Fedrigo O."/>
            <person name="Jarvis E.D."/>
            <person name="Hiller M."/>
            <person name="Vernes S.C."/>
            <person name="Myers E.W."/>
            <person name="Teeling E.C."/>
        </authorList>
    </citation>
    <scope>NUCLEOTIDE SEQUENCE [LARGE SCALE GENOMIC DNA]</scope>
    <source>
        <strain evidence="2">Bat1K_MPI-CBG_1</strain>
    </source>
</reference>